<dbReference type="RefSeq" id="WP_067260049.1">
    <property type="nucleotide sequence ID" value="NZ_LWMW01000117.1"/>
</dbReference>
<evidence type="ECO:0008006" key="4">
    <source>
        <dbReference type="Google" id="ProtNLM"/>
    </source>
</evidence>
<dbReference type="NCBIfam" id="TIGR04370">
    <property type="entry name" value="glyco_rpt_poly"/>
    <property type="match status" value="1"/>
</dbReference>
<feature type="transmembrane region" description="Helical" evidence="1">
    <location>
        <begin position="377"/>
        <end position="397"/>
    </location>
</feature>
<feature type="transmembrane region" description="Helical" evidence="1">
    <location>
        <begin position="403"/>
        <end position="420"/>
    </location>
</feature>
<feature type="transmembrane region" description="Helical" evidence="1">
    <location>
        <begin position="94"/>
        <end position="115"/>
    </location>
</feature>
<dbReference type="Proteomes" id="UP000077275">
    <property type="component" value="Unassembled WGS sequence"/>
</dbReference>
<feature type="transmembrane region" description="Helical" evidence="1">
    <location>
        <begin position="18"/>
        <end position="35"/>
    </location>
</feature>
<evidence type="ECO:0000313" key="3">
    <source>
        <dbReference type="Proteomes" id="UP000077275"/>
    </source>
</evidence>
<name>A0A166DDU2_9EURY</name>
<dbReference type="EMBL" id="LWMW01000117">
    <property type="protein sequence ID" value="KZX15485.1"/>
    <property type="molecule type" value="Genomic_DNA"/>
</dbReference>
<dbReference type="OrthoDB" id="82276at2157"/>
<protein>
    <recommendedName>
        <fullName evidence="4">Oligosaccharide repeat unit polymerase</fullName>
    </recommendedName>
</protein>
<dbReference type="InterPro" id="IPR002760">
    <property type="entry name" value="O_anti_polymase"/>
</dbReference>
<evidence type="ECO:0000256" key="1">
    <source>
        <dbReference type="SAM" id="Phobius"/>
    </source>
</evidence>
<sequence>MSAFYWLISHVSRFFQKLFRKSLLFTIIFAIAAFVEEQWVNSYFKSFYPSSNFLGVFKRSNILTNHIFSPAIVIIVFALFLMLSINPISVNLQINLAIAFISFLIGSFIISRYFFKENQNVICNISKDKARNCNENGQKQEKFSFIKFNKDDIYSIGFCLVLVGIAFFFLSVASAGGIPLLKPSLRYALKPIFTMPVFLMIPGIGLMFSAYLDKFKGGIITKSQIRFRFLILAVISSSFLLALGYRTPIIAVLLMTIIIGYYGKILAVWEVIIGALAAISIIIGIGYFRSLEEFMITTNTSPLYSLQSRADFTLHVLNLLSYISGDFGITHGSIILSSIPGSELGPRMMIGTLIAWRTEVTVTPTLIGPMLLDFGRVGLVIGMGILGFILGIGYKLLQKTKDSFYIVIYAILLTYTILGVETGILDINVIIYFVLGFLLYLANILKNSRFNNE</sequence>
<dbReference type="STRING" id="47311.MBCUT_14820"/>
<accession>A0A166DDU2</accession>
<evidence type="ECO:0000313" key="2">
    <source>
        <dbReference type="EMBL" id="KZX15485.1"/>
    </source>
</evidence>
<keyword evidence="3" id="KW-1185">Reference proteome</keyword>
<feature type="transmembrane region" description="Helical" evidence="1">
    <location>
        <begin position="67"/>
        <end position="88"/>
    </location>
</feature>
<feature type="transmembrane region" description="Helical" evidence="1">
    <location>
        <begin position="229"/>
        <end position="262"/>
    </location>
</feature>
<keyword evidence="1" id="KW-0812">Transmembrane</keyword>
<gene>
    <name evidence="2" type="ORF">MBCUT_14820</name>
</gene>
<feature type="transmembrane region" description="Helical" evidence="1">
    <location>
        <begin position="187"/>
        <end position="208"/>
    </location>
</feature>
<dbReference type="AlphaFoldDB" id="A0A166DDU2"/>
<dbReference type="PATRIC" id="fig|47311.3.peg.1616"/>
<keyword evidence="1" id="KW-0472">Membrane</keyword>
<feature type="transmembrane region" description="Helical" evidence="1">
    <location>
        <begin position="268"/>
        <end position="288"/>
    </location>
</feature>
<keyword evidence="1" id="KW-1133">Transmembrane helix</keyword>
<feature type="transmembrane region" description="Helical" evidence="1">
    <location>
        <begin position="153"/>
        <end position="181"/>
    </location>
</feature>
<reference evidence="2 3" key="1">
    <citation type="submission" date="2016-04" db="EMBL/GenBank/DDBJ databases">
        <title>Genome sequence of Methanobrevibacter cuticularis DSM 11139.</title>
        <authorList>
            <person name="Poehlein A."/>
            <person name="Seedorf H."/>
            <person name="Daniel R."/>
        </authorList>
    </citation>
    <scope>NUCLEOTIDE SEQUENCE [LARGE SCALE GENOMIC DNA]</scope>
    <source>
        <strain evidence="2 3">DSM 11139</strain>
    </source>
</reference>
<feature type="transmembrane region" description="Helical" evidence="1">
    <location>
        <begin position="427"/>
        <end position="445"/>
    </location>
</feature>
<organism evidence="2 3">
    <name type="scientific">Methanobrevibacter cuticularis</name>
    <dbReference type="NCBI Taxonomy" id="47311"/>
    <lineage>
        <taxon>Archaea</taxon>
        <taxon>Methanobacteriati</taxon>
        <taxon>Methanobacteriota</taxon>
        <taxon>Methanomada group</taxon>
        <taxon>Methanobacteria</taxon>
        <taxon>Methanobacteriales</taxon>
        <taxon>Methanobacteriaceae</taxon>
        <taxon>Methanobrevibacter</taxon>
    </lineage>
</organism>
<dbReference type="Pfam" id="PF01901">
    <property type="entry name" value="O_anti_polymase"/>
    <property type="match status" value="1"/>
</dbReference>
<proteinExistence type="predicted"/>
<comment type="caution">
    <text evidence="2">The sequence shown here is derived from an EMBL/GenBank/DDBJ whole genome shotgun (WGS) entry which is preliminary data.</text>
</comment>